<dbReference type="EMBL" id="DVMP01000036">
    <property type="protein sequence ID" value="HIU25183.1"/>
    <property type="molecule type" value="Genomic_DNA"/>
</dbReference>
<evidence type="ECO:0000259" key="1">
    <source>
        <dbReference type="Pfam" id="PF03435"/>
    </source>
</evidence>
<gene>
    <name evidence="2" type="ORF">IAC50_01630</name>
</gene>
<dbReference type="Pfam" id="PF03435">
    <property type="entry name" value="Sacchrp_dh_NADP"/>
    <property type="match status" value="1"/>
</dbReference>
<dbReference type="InterPro" id="IPR036291">
    <property type="entry name" value="NAD(P)-bd_dom_sf"/>
</dbReference>
<dbReference type="PANTHER" id="PTHR43796:SF2">
    <property type="entry name" value="CARBOXYNORSPERMIDINE SYNTHASE"/>
    <property type="match status" value="1"/>
</dbReference>
<dbReference type="AlphaFoldDB" id="A0A9D1HYY9"/>
<feature type="non-terminal residue" evidence="2">
    <location>
        <position position="1"/>
    </location>
</feature>
<reference evidence="2" key="2">
    <citation type="journal article" date="2021" name="PeerJ">
        <title>Extensive microbial diversity within the chicken gut microbiome revealed by metagenomics and culture.</title>
        <authorList>
            <person name="Gilroy R."/>
            <person name="Ravi A."/>
            <person name="Getino M."/>
            <person name="Pursley I."/>
            <person name="Horton D.L."/>
            <person name="Alikhan N.F."/>
            <person name="Baker D."/>
            <person name="Gharbi K."/>
            <person name="Hall N."/>
            <person name="Watson M."/>
            <person name="Adriaenssens E.M."/>
            <person name="Foster-Nyarko E."/>
            <person name="Jarju S."/>
            <person name="Secka A."/>
            <person name="Antonio M."/>
            <person name="Oren A."/>
            <person name="Chaudhuri R.R."/>
            <person name="La Ragione R."/>
            <person name="Hildebrand F."/>
            <person name="Pallen M.J."/>
        </authorList>
    </citation>
    <scope>NUCLEOTIDE SEQUENCE</scope>
    <source>
        <strain evidence="2">ChiHcec3-6078</strain>
    </source>
</reference>
<proteinExistence type="predicted"/>
<name>A0A9D1HYY9_9FIRM</name>
<organism evidence="2 3">
    <name type="scientific">Candidatus Allocopromorpha excrementigallinarum</name>
    <dbReference type="NCBI Taxonomy" id="2840742"/>
    <lineage>
        <taxon>Bacteria</taxon>
        <taxon>Bacillati</taxon>
        <taxon>Bacillota</taxon>
        <taxon>Clostridia</taxon>
        <taxon>Eubacteriales</taxon>
        <taxon>Eubacteriaceae</taxon>
        <taxon>Eubacteriaceae incertae sedis</taxon>
        <taxon>Candidatus Allocopromorpha</taxon>
    </lineage>
</organism>
<comment type="caution">
    <text evidence="2">The sequence shown here is derived from an EMBL/GenBank/DDBJ whole genome shotgun (WGS) entry which is preliminary data.</text>
</comment>
<dbReference type="PANTHER" id="PTHR43796">
    <property type="entry name" value="CARBOXYNORSPERMIDINE SYNTHASE"/>
    <property type="match status" value="1"/>
</dbReference>
<dbReference type="Gene3D" id="3.30.360.10">
    <property type="entry name" value="Dihydrodipicolinate Reductase, domain 2"/>
    <property type="match status" value="1"/>
</dbReference>
<sequence>IADYEKERAEHVAQLCNEKYGNKVTPVQCDVSDFDNLVNMIKGYDLCINVVNYYWNVHVMKACLKAHIHYMDLGGLYVESVKQLKLDQDFKDAGLIAITGIGGCAGVTNICSAWAVDRLDVVDEIHFYCGCNDWSTSTKRSCNSHRRSRT</sequence>
<dbReference type="SUPFAM" id="SSF51735">
    <property type="entry name" value="NAD(P)-binding Rossmann-fold domains"/>
    <property type="match status" value="1"/>
</dbReference>
<reference evidence="2" key="1">
    <citation type="submission" date="2020-10" db="EMBL/GenBank/DDBJ databases">
        <authorList>
            <person name="Gilroy R."/>
        </authorList>
    </citation>
    <scope>NUCLEOTIDE SEQUENCE</scope>
    <source>
        <strain evidence="2">ChiHcec3-6078</strain>
    </source>
</reference>
<dbReference type="Gene3D" id="3.40.50.720">
    <property type="entry name" value="NAD(P)-binding Rossmann-like Domain"/>
    <property type="match status" value="1"/>
</dbReference>
<protein>
    <submittedName>
        <fullName evidence="2">Saccharopine dehydrogenase NADP-binding domain-containing protein</fullName>
    </submittedName>
</protein>
<dbReference type="Proteomes" id="UP000824090">
    <property type="component" value="Unassembled WGS sequence"/>
</dbReference>
<evidence type="ECO:0000313" key="3">
    <source>
        <dbReference type="Proteomes" id="UP000824090"/>
    </source>
</evidence>
<dbReference type="InterPro" id="IPR005097">
    <property type="entry name" value="Sacchrp_dh_NADP-bd"/>
</dbReference>
<evidence type="ECO:0000313" key="2">
    <source>
        <dbReference type="EMBL" id="HIU25183.1"/>
    </source>
</evidence>
<feature type="domain" description="Saccharopine dehydrogenase NADP binding" evidence="1">
    <location>
        <begin position="1"/>
        <end position="98"/>
    </location>
</feature>
<accession>A0A9D1HYY9</accession>